<dbReference type="Proteomes" id="UP000250235">
    <property type="component" value="Unassembled WGS sequence"/>
</dbReference>
<feature type="compositionally biased region" description="Basic residues" evidence="1">
    <location>
        <begin position="97"/>
        <end position="107"/>
    </location>
</feature>
<feature type="compositionally biased region" description="Low complexity" evidence="1">
    <location>
        <begin position="32"/>
        <end position="41"/>
    </location>
</feature>
<gene>
    <name evidence="2" type="ORF">F511_30809</name>
</gene>
<evidence type="ECO:0000313" key="3">
    <source>
        <dbReference type="Proteomes" id="UP000250235"/>
    </source>
</evidence>
<accession>A0A2Z7A4R2</accession>
<feature type="region of interest" description="Disordered" evidence="1">
    <location>
        <begin position="66"/>
        <end position="126"/>
    </location>
</feature>
<dbReference type="EMBL" id="KV019052">
    <property type="protein sequence ID" value="KZV16439.1"/>
    <property type="molecule type" value="Genomic_DNA"/>
</dbReference>
<evidence type="ECO:0000313" key="2">
    <source>
        <dbReference type="EMBL" id="KZV16439.1"/>
    </source>
</evidence>
<organism evidence="2 3">
    <name type="scientific">Dorcoceras hygrometricum</name>
    <dbReference type="NCBI Taxonomy" id="472368"/>
    <lineage>
        <taxon>Eukaryota</taxon>
        <taxon>Viridiplantae</taxon>
        <taxon>Streptophyta</taxon>
        <taxon>Embryophyta</taxon>
        <taxon>Tracheophyta</taxon>
        <taxon>Spermatophyta</taxon>
        <taxon>Magnoliopsida</taxon>
        <taxon>eudicotyledons</taxon>
        <taxon>Gunneridae</taxon>
        <taxon>Pentapetalae</taxon>
        <taxon>asterids</taxon>
        <taxon>lamiids</taxon>
        <taxon>Lamiales</taxon>
        <taxon>Gesneriaceae</taxon>
        <taxon>Didymocarpoideae</taxon>
        <taxon>Trichosporeae</taxon>
        <taxon>Loxocarpinae</taxon>
        <taxon>Dorcoceras</taxon>
    </lineage>
</organism>
<sequence length="126" mass="14035">MDRIGDYLPQSTEKSRVIEIPVGARHKCQQGNNNNNNNNSNRIQIPNTQKRGASPDLVHIINITETHGKGDRPAEPPLCPAWLPEDPANGTELKSTRNAHPKAHASRRFTDLTARRHSTSRSSSNR</sequence>
<feature type="compositionally biased region" description="Polar residues" evidence="1">
    <location>
        <begin position="42"/>
        <end position="51"/>
    </location>
</feature>
<reference evidence="2 3" key="1">
    <citation type="journal article" date="2015" name="Proc. Natl. Acad. Sci. U.S.A.">
        <title>The resurrection genome of Boea hygrometrica: A blueprint for survival of dehydration.</title>
        <authorList>
            <person name="Xiao L."/>
            <person name="Yang G."/>
            <person name="Zhang L."/>
            <person name="Yang X."/>
            <person name="Zhao S."/>
            <person name="Ji Z."/>
            <person name="Zhou Q."/>
            <person name="Hu M."/>
            <person name="Wang Y."/>
            <person name="Chen M."/>
            <person name="Xu Y."/>
            <person name="Jin H."/>
            <person name="Xiao X."/>
            <person name="Hu G."/>
            <person name="Bao F."/>
            <person name="Hu Y."/>
            <person name="Wan P."/>
            <person name="Li L."/>
            <person name="Deng X."/>
            <person name="Kuang T."/>
            <person name="Xiang C."/>
            <person name="Zhu J.K."/>
            <person name="Oliver M.J."/>
            <person name="He Y."/>
        </authorList>
    </citation>
    <scope>NUCLEOTIDE SEQUENCE [LARGE SCALE GENOMIC DNA]</scope>
    <source>
        <strain evidence="3">cv. XS01</strain>
    </source>
</reference>
<dbReference type="AlphaFoldDB" id="A0A2Z7A4R2"/>
<proteinExistence type="predicted"/>
<feature type="region of interest" description="Disordered" evidence="1">
    <location>
        <begin position="27"/>
        <end position="54"/>
    </location>
</feature>
<keyword evidence="3" id="KW-1185">Reference proteome</keyword>
<evidence type="ECO:0000256" key="1">
    <source>
        <dbReference type="SAM" id="MobiDB-lite"/>
    </source>
</evidence>
<protein>
    <submittedName>
        <fullName evidence="2">Uncharacterized protein</fullName>
    </submittedName>
</protein>
<name>A0A2Z7A4R2_9LAMI</name>